<gene>
    <name evidence="5" type="ORF">SAMN05660652_01174</name>
</gene>
<keyword evidence="6" id="KW-1185">Reference proteome</keyword>
<dbReference type="InterPro" id="IPR012827">
    <property type="entry name" value="Hemerythrin_metal-bd"/>
</dbReference>
<dbReference type="InterPro" id="IPR035938">
    <property type="entry name" value="Hemerythrin-like_sf"/>
</dbReference>
<dbReference type="PANTHER" id="PTHR37164">
    <property type="entry name" value="BACTERIOHEMERYTHRIN"/>
    <property type="match status" value="1"/>
</dbReference>
<dbReference type="EMBL" id="FNCY01000003">
    <property type="protein sequence ID" value="SDH08075.1"/>
    <property type="molecule type" value="Genomic_DNA"/>
</dbReference>
<dbReference type="PANTHER" id="PTHR37164:SF1">
    <property type="entry name" value="BACTERIOHEMERYTHRIN"/>
    <property type="match status" value="1"/>
</dbReference>
<keyword evidence="2" id="KW-0479">Metal-binding</keyword>
<evidence type="ECO:0000313" key="6">
    <source>
        <dbReference type="Proteomes" id="UP000198607"/>
    </source>
</evidence>
<dbReference type="Pfam" id="PF01814">
    <property type="entry name" value="Hemerythrin"/>
    <property type="match status" value="1"/>
</dbReference>
<protein>
    <submittedName>
        <fullName evidence="5">Hemerythrin</fullName>
    </submittedName>
</protein>
<dbReference type="STRING" id="83767.SAMN05660652_01174"/>
<dbReference type="CDD" id="cd12107">
    <property type="entry name" value="Hemerythrin"/>
    <property type="match status" value="1"/>
</dbReference>
<proteinExistence type="inferred from homology"/>
<dbReference type="GO" id="GO:0046872">
    <property type="term" value="F:metal ion binding"/>
    <property type="evidence" value="ECO:0007669"/>
    <property type="project" value="UniProtKB-KW"/>
</dbReference>
<dbReference type="InterPro" id="IPR012312">
    <property type="entry name" value="Hemerythrin-like"/>
</dbReference>
<dbReference type="NCBIfam" id="TIGR02481">
    <property type="entry name" value="hemeryth_dom"/>
    <property type="match status" value="1"/>
</dbReference>
<dbReference type="OrthoDB" id="5296936at2"/>
<feature type="domain" description="Hemerythrin-like" evidence="4">
    <location>
        <begin position="32"/>
        <end position="152"/>
    </location>
</feature>
<evidence type="ECO:0000313" key="5">
    <source>
        <dbReference type="EMBL" id="SDH08075.1"/>
    </source>
</evidence>
<dbReference type="Proteomes" id="UP000198607">
    <property type="component" value="Unassembled WGS sequence"/>
</dbReference>
<evidence type="ECO:0000256" key="2">
    <source>
        <dbReference type="ARBA" id="ARBA00022723"/>
    </source>
</evidence>
<dbReference type="NCBIfam" id="NF033749">
    <property type="entry name" value="bact_hemeryth"/>
    <property type="match status" value="1"/>
</dbReference>
<name>A0A1G7ZHJ4_9RHOO</name>
<dbReference type="InterPro" id="IPR050669">
    <property type="entry name" value="Hemerythrin"/>
</dbReference>
<reference evidence="5 6" key="1">
    <citation type="submission" date="2016-10" db="EMBL/GenBank/DDBJ databases">
        <authorList>
            <person name="de Groot N.N."/>
        </authorList>
    </citation>
    <scope>NUCLEOTIDE SEQUENCE [LARGE SCALE GENOMIC DNA]</scope>
    <source>
        <strain evidence="5 6">DSM 5885</strain>
    </source>
</reference>
<organism evidence="5 6">
    <name type="scientific">Propionivibrio dicarboxylicus</name>
    <dbReference type="NCBI Taxonomy" id="83767"/>
    <lineage>
        <taxon>Bacteria</taxon>
        <taxon>Pseudomonadati</taxon>
        <taxon>Pseudomonadota</taxon>
        <taxon>Betaproteobacteria</taxon>
        <taxon>Rhodocyclales</taxon>
        <taxon>Rhodocyclaceae</taxon>
        <taxon>Propionivibrio</taxon>
    </lineage>
</organism>
<keyword evidence="3" id="KW-0408">Iron</keyword>
<accession>A0A1G7ZHJ4</accession>
<evidence type="ECO:0000256" key="3">
    <source>
        <dbReference type="ARBA" id="ARBA00023004"/>
    </source>
</evidence>
<dbReference type="Gene3D" id="1.20.120.50">
    <property type="entry name" value="Hemerythrin-like"/>
    <property type="match status" value="1"/>
</dbReference>
<dbReference type="SUPFAM" id="SSF47188">
    <property type="entry name" value="Hemerythrin-like"/>
    <property type="match status" value="1"/>
</dbReference>
<comment type="similarity">
    <text evidence="1">Belongs to the hemerythrin family.</text>
</comment>
<evidence type="ECO:0000256" key="1">
    <source>
        <dbReference type="ARBA" id="ARBA00010587"/>
    </source>
</evidence>
<dbReference type="AlphaFoldDB" id="A0A1G7ZHJ4"/>
<evidence type="ECO:0000259" key="4">
    <source>
        <dbReference type="Pfam" id="PF01814"/>
    </source>
</evidence>
<sequence>MMNIMMHSDFSEIQTMEQKLDGQVFWQPEFATGIQVIDDQHRVLIAMLNEANMKINDHSPSSELDLIVQGLLNYAGYHFGTEERFAADSGYFDKQPEEASAHLAQHHAFADRVTQIKQELGSGQRISKADLVAFLKSWLINHILNTDMKLGAYLRTATG</sequence>